<feature type="region of interest" description="Disordered" evidence="1">
    <location>
        <begin position="83"/>
        <end position="132"/>
    </location>
</feature>
<dbReference type="InterPro" id="IPR049945">
    <property type="entry name" value="AAA_22"/>
</dbReference>
<gene>
    <name evidence="4" type="ORF">BISU_1366</name>
</gene>
<dbReference type="GO" id="GO:0016887">
    <property type="term" value="F:ATP hydrolysis activity"/>
    <property type="evidence" value="ECO:0007669"/>
    <property type="project" value="InterPro"/>
</dbReference>
<evidence type="ECO:0000256" key="2">
    <source>
        <dbReference type="SAM" id="Phobius"/>
    </source>
</evidence>
<dbReference type="SUPFAM" id="SSF52540">
    <property type="entry name" value="P-loop containing nucleoside triphosphate hydrolases"/>
    <property type="match status" value="1"/>
</dbReference>
<dbReference type="InterPro" id="IPR003593">
    <property type="entry name" value="AAA+_ATPase"/>
</dbReference>
<dbReference type="STRING" id="77635.BISU_1366"/>
<dbReference type="InterPro" id="IPR027417">
    <property type="entry name" value="P-loop_NTPase"/>
</dbReference>
<feature type="domain" description="AAA+ ATPase" evidence="3">
    <location>
        <begin position="55"/>
        <end position="195"/>
    </location>
</feature>
<keyword evidence="2" id="KW-0472">Membrane</keyword>
<evidence type="ECO:0000313" key="5">
    <source>
        <dbReference type="Proteomes" id="UP000029055"/>
    </source>
</evidence>
<organism evidence="4 5">
    <name type="scientific">Bifidobacterium subtile</name>
    <dbReference type="NCBI Taxonomy" id="77635"/>
    <lineage>
        <taxon>Bacteria</taxon>
        <taxon>Bacillati</taxon>
        <taxon>Actinomycetota</taxon>
        <taxon>Actinomycetes</taxon>
        <taxon>Bifidobacteriales</taxon>
        <taxon>Bifidobacteriaceae</taxon>
        <taxon>Bifidobacterium</taxon>
    </lineage>
</organism>
<dbReference type="Gene3D" id="2.60.40.3440">
    <property type="match status" value="1"/>
</dbReference>
<comment type="caution">
    <text evidence="4">The sequence shown here is derived from an EMBL/GenBank/DDBJ whole genome shotgun (WGS) entry which is preliminary data.</text>
</comment>
<proteinExistence type="predicted"/>
<keyword evidence="2" id="KW-1133">Transmembrane helix</keyword>
<protein>
    <recommendedName>
        <fullName evidence="3">AAA+ ATPase domain-containing protein</fullName>
    </recommendedName>
</protein>
<feature type="compositionally biased region" description="Polar residues" evidence="1">
    <location>
        <begin position="92"/>
        <end position="108"/>
    </location>
</feature>
<feature type="transmembrane region" description="Helical" evidence="2">
    <location>
        <begin position="274"/>
        <end position="299"/>
    </location>
</feature>
<dbReference type="OrthoDB" id="3795101at2"/>
<feature type="compositionally biased region" description="Polar residues" evidence="1">
    <location>
        <begin position="230"/>
        <end position="240"/>
    </location>
</feature>
<keyword evidence="2" id="KW-0812">Transmembrane</keyword>
<dbReference type="InterPro" id="IPR026395">
    <property type="entry name" value="CshA_fibril"/>
</dbReference>
<keyword evidence="5" id="KW-1185">Reference proteome</keyword>
<evidence type="ECO:0000259" key="3">
    <source>
        <dbReference type="SMART" id="SM00382"/>
    </source>
</evidence>
<sequence>MGLSSESSLHSGKALLGEEGPSEWIPGEWKSLFRGSAAMVTIPRRRLLRSVVVARHRWVNISGAPGSGRTTLLRQLGGELGRRRRPHVMVSDSGNEGRTPSQILSSLWSEPGRTEGSQENPQASQGSQLPQSQQRDAVLLVDDFDYWLDDGRAEELRDIFRESASLTAVVVTLNPMAKPGSAPITSTVFDNGKTVKEVPSEGTWTIKVVDGQPVATFTPAKGFSGKATPQRYTVTDSNGKTAEGTLSVEVPAAPAAPGKGSVKTPAPAEKPQSILASTGASVGIALIAMLALAAAGLGLRKLSRRNGSD</sequence>
<dbReference type="Pfam" id="PF13401">
    <property type="entry name" value="AAA_22"/>
    <property type="match status" value="1"/>
</dbReference>
<name>A0A087EBU7_9BIFI</name>
<dbReference type="EMBL" id="JGZR01000001">
    <property type="protein sequence ID" value="KFJ05248.1"/>
    <property type="molecule type" value="Genomic_DNA"/>
</dbReference>
<reference evidence="4 5" key="1">
    <citation type="submission" date="2014-03" db="EMBL/GenBank/DDBJ databases">
        <title>Genomics of Bifidobacteria.</title>
        <authorList>
            <person name="Ventura M."/>
            <person name="Milani C."/>
            <person name="Lugli G.A."/>
        </authorList>
    </citation>
    <scope>NUCLEOTIDE SEQUENCE [LARGE SCALE GENOMIC DNA]</scope>
    <source>
        <strain evidence="4 5">LMG 11597</strain>
    </source>
</reference>
<dbReference type="Proteomes" id="UP000029055">
    <property type="component" value="Unassembled WGS sequence"/>
</dbReference>
<dbReference type="RefSeq" id="WP_161787734.1">
    <property type="nucleotide sequence ID" value="NZ_CP062939.1"/>
</dbReference>
<feature type="region of interest" description="Disordered" evidence="1">
    <location>
        <begin position="220"/>
        <end position="267"/>
    </location>
</feature>
<dbReference type="Gene3D" id="3.40.50.300">
    <property type="entry name" value="P-loop containing nucleotide triphosphate hydrolases"/>
    <property type="match status" value="1"/>
</dbReference>
<evidence type="ECO:0000256" key="1">
    <source>
        <dbReference type="SAM" id="MobiDB-lite"/>
    </source>
</evidence>
<dbReference type="AlphaFoldDB" id="A0A087EBU7"/>
<feature type="compositionally biased region" description="Polar residues" evidence="1">
    <location>
        <begin position="115"/>
        <end position="132"/>
    </location>
</feature>
<accession>A0A087EBU7</accession>
<dbReference type="Pfam" id="PF19076">
    <property type="entry name" value="CshA_repeat"/>
    <property type="match status" value="1"/>
</dbReference>
<dbReference type="SMART" id="SM00382">
    <property type="entry name" value="AAA"/>
    <property type="match status" value="1"/>
</dbReference>
<evidence type="ECO:0000313" key="4">
    <source>
        <dbReference type="EMBL" id="KFJ05248.1"/>
    </source>
</evidence>